<dbReference type="InterPro" id="IPR023198">
    <property type="entry name" value="PGP-like_dom2"/>
</dbReference>
<evidence type="ECO:0000313" key="1">
    <source>
        <dbReference type="EMBL" id="SFI75855.1"/>
    </source>
</evidence>
<dbReference type="SUPFAM" id="SSF56784">
    <property type="entry name" value="HAD-like"/>
    <property type="match status" value="1"/>
</dbReference>
<dbReference type="Gene3D" id="3.40.50.1000">
    <property type="entry name" value="HAD superfamily/HAD-like"/>
    <property type="match status" value="1"/>
</dbReference>
<dbReference type="NCBIfam" id="TIGR01549">
    <property type="entry name" value="HAD-SF-IA-v1"/>
    <property type="match status" value="1"/>
</dbReference>
<dbReference type="Gene3D" id="1.10.150.240">
    <property type="entry name" value="Putative phosphatase, domain 2"/>
    <property type="match status" value="1"/>
</dbReference>
<dbReference type="InterPro" id="IPR006439">
    <property type="entry name" value="HAD-SF_hydro_IA"/>
</dbReference>
<dbReference type="EMBL" id="FORU01000001">
    <property type="protein sequence ID" value="SFI75855.1"/>
    <property type="molecule type" value="Genomic_DNA"/>
</dbReference>
<dbReference type="PANTHER" id="PTHR47478">
    <property type="match status" value="1"/>
</dbReference>
<dbReference type="InterPro" id="IPR023214">
    <property type="entry name" value="HAD_sf"/>
</dbReference>
<keyword evidence="2" id="KW-1185">Reference proteome</keyword>
<evidence type="ECO:0000313" key="2">
    <source>
        <dbReference type="Proteomes" id="UP000243887"/>
    </source>
</evidence>
<dbReference type="InterPro" id="IPR011951">
    <property type="entry name" value="HAD-SF_hydro_IA_YjjG/PynA"/>
</dbReference>
<dbReference type="STRING" id="1150112.SAMN04487893_10162"/>
<name>A0A1I3KUQ8_9FLAO</name>
<dbReference type="InterPro" id="IPR036412">
    <property type="entry name" value="HAD-like_sf"/>
</dbReference>
<dbReference type="RefSeq" id="WP_090677419.1">
    <property type="nucleotide sequence ID" value="NZ_FORU01000001.1"/>
</dbReference>
<reference evidence="2" key="1">
    <citation type="submission" date="2016-10" db="EMBL/GenBank/DDBJ databases">
        <authorList>
            <person name="Varghese N."/>
            <person name="Submissions S."/>
        </authorList>
    </citation>
    <scope>NUCLEOTIDE SEQUENCE [LARGE SCALE GENOMIC DNA]</scope>
    <source>
        <strain evidence="2">DSM 26542</strain>
    </source>
</reference>
<dbReference type="AlphaFoldDB" id="A0A1I3KUQ8"/>
<dbReference type="SFLD" id="SFLDS00003">
    <property type="entry name" value="Haloacid_Dehalogenase"/>
    <property type="match status" value="1"/>
</dbReference>
<dbReference type="Proteomes" id="UP000243887">
    <property type="component" value="Unassembled WGS sequence"/>
</dbReference>
<dbReference type="GO" id="GO:0008253">
    <property type="term" value="F:5'-nucleotidase activity"/>
    <property type="evidence" value="ECO:0007669"/>
    <property type="project" value="InterPro"/>
</dbReference>
<accession>A0A1I3KUQ8</accession>
<dbReference type="OrthoDB" id="264363at2"/>
<dbReference type="InterPro" id="IPR052550">
    <property type="entry name" value="Pyrimidine_5'-ntase_YjjG"/>
</dbReference>
<dbReference type="NCBIfam" id="TIGR02254">
    <property type="entry name" value="YjjG_YfnB"/>
    <property type="match status" value="1"/>
</dbReference>
<organism evidence="1 2">
    <name type="scientific">Myroides guanonis</name>
    <dbReference type="NCBI Taxonomy" id="1150112"/>
    <lineage>
        <taxon>Bacteria</taxon>
        <taxon>Pseudomonadati</taxon>
        <taxon>Bacteroidota</taxon>
        <taxon>Flavobacteriia</taxon>
        <taxon>Flavobacteriales</taxon>
        <taxon>Flavobacteriaceae</taxon>
        <taxon>Myroides</taxon>
    </lineage>
</organism>
<dbReference type="Pfam" id="PF00702">
    <property type="entry name" value="Hydrolase"/>
    <property type="match status" value="1"/>
</dbReference>
<gene>
    <name evidence="1" type="ORF">SAMN04487893_10162</name>
</gene>
<proteinExistence type="predicted"/>
<dbReference type="PANTHER" id="PTHR47478:SF1">
    <property type="entry name" value="PYRIMIDINE 5'-NUCLEOTIDASE YJJG"/>
    <property type="match status" value="1"/>
</dbReference>
<dbReference type="SFLD" id="SFLDG01129">
    <property type="entry name" value="C1.5:_HAD__Beta-PGM__Phosphata"/>
    <property type="match status" value="1"/>
</dbReference>
<protein>
    <submittedName>
        <fullName evidence="1">2-haloacid dehalogenase</fullName>
    </submittedName>
</protein>
<sequence>MDKKQYKAVFIDIDDTLLDFKKCSQKALEESCKSIGIKYSSELYEYFHKVDKALWDRQKLGEIKVEQVLQMRFETLCNSFVEKVDPSLFNKKFQESLAKTAVLIDGAEEILHYLSLKYKLFAASNGILDMQTSRLKLSGLYGYFNKLFVSDVIGFEKPDRRFFIHCLKKSNYKSREVLFIGDSWEADVEGAMQVGIDSCWFSKVQKESKEINKPLYQIEELIELQELV</sequence>